<dbReference type="CDD" id="cd04886">
    <property type="entry name" value="ACT_ThrD-II-like"/>
    <property type="match status" value="1"/>
</dbReference>
<dbReference type="SUPFAM" id="SSF53686">
    <property type="entry name" value="Tryptophan synthase beta subunit-like PLP-dependent enzymes"/>
    <property type="match status" value="1"/>
</dbReference>
<keyword evidence="6 10" id="KW-0456">Lyase</keyword>
<dbReference type="PANTHER" id="PTHR48078:SF6">
    <property type="entry name" value="L-THREONINE DEHYDRATASE CATABOLIC TDCB"/>
    <property type="match status" value="1"/>
</dbReference>
<dbReference type="InterPro" id="IPR001926">
    <property type="entry name" value="TrpB-like_PALP"/>
</dbReference>
<dbReference type="STRING" id="1862672.BO225_09120"/>
<protein>
    <recommendedName>
        <fullName evidence="4">threonine ammonia-lyase</fullName>
        <ecNumber evidence="4">4.3.1.19</ecNumber>
    </recommendedName>
    <alternativeName>
        <fullName evidence="8">Threonine deaminase</fullName>
    </alternativeName>
</protein>
<dbReference type="NCBIfam" id="TIGR01127">
    <property type="entry name" value="ilvA_1Cterm"/>
    <property type="match status" value="1"/>
</dbReference>
<dbReference type="CDD" id="cd01562">
    <property type="entry name" value="Thr-dehyd"/>
    <property type="match status" value="1"/>
</dbReference>
<evidence type="ECO:0000256" key="2">
    <source>
        <dbReference type="ARBA" id="ARBA00001933"/>
    </source>
</evidence>
<dbReference type="GO" id="GO:0009097">
    <property type="term" value="P:isoleucine biosynthetic process"/>
    <property type="evidence" value="ECO:0007669"/>
    <property type="project" value="TreeGrafter"/>
</dbReference>
<name>A0A1U7NL52_9FIRM</name>
<dbReference type="Pfam" id="PF00291">
    <property type="entry name" value="PALP"/>
    <property type="match status" value="1"/>
</dbReference>
<dbReference type="OrthoDB" id="9811476at2"/>
<gene>
    <name evidence="10" type="ORF">BO225_09120</name>
</gene>
<evidence type="ECO:0000256" key="1">
    <source>
        <dbReference type="ARBA" id="ARBA00001274"/>
    </source>
</evidence>
<dbReference type="FunFam" id="3.40.50.1100:FF:000005">
    <property type="entry name" value="Threonine dehydratase catabolic"/>
    <property type="match status" value="1"/>
</dbReference>
<dbReference type="InterPro" id="IPR002912">
    <property type="entry name" value="ACT_dom"/>
</dbReference>
<evidence type="ECO:0000259" key="9">
    <source>
        <dbReference type="PROSITE" id="PS51671"/>
    </source>
</evidence>
<dbReference type="SUPFAM" id="SSF55021">
    <property type="entry name" value="ACT-like"/>
    <property type="match status" value="1"/>
</dbReference>
<dbReference type="Gene3D" id="3.40.50.1100">
    <property type="match status" value="2"/>
</dbReference>
<dbReference type="RefSeq" id="WP_076341946.1">
    <property type="nucleotide sequence ID" value="NZ_CAJTMI010000005.1"/>
</dbReference>
<evidence type="ECO:0000256" key="4">
    <source>
        <dbReference type="ARBA" id="ARBA00012096"/>
    </source>
</evidence>
<dbReference type="GO" id="GO:0006567">
    <property type="term" value="P:L-threonine catabolic process"/>
    <property type="evidence" value="ECO:0007669"/>
    <property type="project" value="InterPro"/>
</dbReference>
<dbReference type="FunFam" id="3.40.50.1100:FF:000007">
    <property type="entry name" value="L-threonine dehydratase catabolic TdcB"/>
    <property type="match status" value="1"/>
</dbReference>
<dbReference type="Gene3D" id="3.30.70.260">
    <property type="match status" value="1"/>
</dbReference>
<comment type="cofactor">
    <cofactor evidence="2">
        <name>pyridoxal 5'-phosphate</name>
        <dbReference type="ChEBI" id="CHEBI:597326"/>
    </cofactor>
</comment>
<keyword evidence="11" id="KW-1185">Reference proteome</keyword>
<proteinExistence type="inferred from homology"/>
<evidence type="ECO:0000256" key="8">
    <source>
        <dbReference type="ARBA" id="ARBA00031427"/>
    </source>
</evidence>
<evidence type="ECO:0000313" key="11">
    <source>
        <dbReference type="Proteomes" id="UP000186705"/>
    </source>
</evidence>
<dbReference type="GO" id="GO:0003941">
    <property type="term" value="F:L-serine ammonia-lyase activity"/>
    <property type="evidence" value="ECO:0007669"/>
    <property type="project" value="TreeGrafter"/>
</dbReference>
<dbReference type="InterPro" id="IPR005789">
    <property type="entry name" value="Thr_deHydtase_catblc"/>
</dbReference>
<dbReference type="InterPro" id="IPR045865">
    <property type="entry name" value="ACT-like_dom_sf"/>
</dbReference>
<accession>A0A1U7NL52</accession>
<dbReference type="InterPro" id="IPR044561">
    <property type="entry name" value="ACT_ThrD-II-like"/>
</dbReference>
<dbReference type="InterPro" id="IPR050147">
    <property type="entry name" value="Ser/Thr_Dehydratase"/>
</dbReference>
<comment type="function">
    <text evidence="7">Catalyzes the anaerobic formation of alpha-ketobutyrate and ammonia from threonine in a two-step reaction. The first step involved a dehydration of threonine and a production of enamine intermediates (aminocrotonate), which tautomerizes to its imine form (iminobutyrate). Both intermediates are unstable and short-lived. The second step is the nonenzymatic hydrolysis of the enamine/imine intermediates to form 2-ketobutyrate and free ammonia. In the low water environment of the cell, the second step is accelerated by RidA.</text>
</comment>
<dbReference type="Proteomes" id="UP000186705">
    <property type="component" value="Unassembled WGS sequence"/>
</dbReference>
<evidence type="ECO:0000256" key="3">
    <source>
        <dbReference type="ARBA" id="ARBA00010869"/>
    </source>
</evidence>
<dbReference type="PANTHER" id="PTHR48078">
    <property type="entry name" value="THREONINE DEHYDRATASE, MITOCHONDRIAL-RELATED"/>
    <property type="match status" value="1"/>
</dbReference>
<dbReference type="AlphaFoldDB" id="A0A1U7NL52"/>
<reference evidence="10 11" key="1">
    <citation type="submission" date="2016-11" db="EMBL/GenBank/DDBJ databases">
        <title>Description of two novel members of the family Erysipelotrichaceae: Ileibacterium lipovorans gen. nov., sp. nov. and Dubosiella newyorkensis, gen. nov., sp. nov.</title>
        <authorList>
            <person name="Cox L.M."/>
            <person name="Sohn J."/>
            <person name="Tyrrell K.L."/>
            <person name="Citron D.M."/>
            <person name="Lawson P.A."/>
            <person name="Patel N.B."/>
            <person name="Iizumi T."/>
            <person name="Perez-Perez G.I."/>
            <person name="Goldstein E.J."/>
            <person name="Blaser M.J."/>
        </authorList>
    </citation>
    <scope>NUCLEOTIDE SEQUENCE [LARGE SCALE GENOMIC DNA]</scope>
    <source>
        <strain evidence="10 11">NYU-BL-A4</strain>
    </source>
</reference>
<keyword evidence="5" id="KW-0663">Pyridoxal phosphate</keyword>
<evidence type="ECO:0000256" key="5">
    <source>
        <dbReference type="ARBA" id="ARBA00022898"/>
    </source>
</evidence>
<dbReference type="GO" id="GO:0006565">
    <property type="term" value="P:L-serine catabolic process"/>
    <property type="evidence" value="ECO:0007669"/>
    <property type="project" value="TreeGrafter"/>
</dbReference>
<dbReference type="InterPro" id="IPR036052">
    <property type="entry name" value="TrpB-like_PALP_sf"/>
</dbReference>
<dbReference type="EMBL" id="MPKA01000087">
    <property type="protein sequence ID" value="OLU45290.1"/>
    <property type="molecule type" value="Genomic_DNA"/>
</dbReference>
<evidence type="ECO:0000256" key="6">
    <source>
        <dbReference type="ARBA" id="ARBA00023239"/>
    </source>
</evidence>
<comment type="catalytic activity">
    <reaction evidence="1">
        <text>L-threonine = 2-oxobutanoate + NH4(+)</text>
        <dbReference type="Rhea" id="RHEA:22108"/>
        <dbReference type="ChEBI" id="CHEBI:16763"/>
        <dbReference type="ChEBI" id="CHEBI:28938"/>
        <dbReference type="ChEBI" id="CHEBI:57926"/>
        <dbReference type="EC" id="4.3.1.19"/>
    </reaction>
</comment>
<dbReference type="EC" id="4.3.1.19" evidence="4"/>
<evidence type="ECO:0000313" key="10">
    <source>
        <dbReference type="EMBL" id="OLU45290.1"/>
    </source>
</evidence>
<comment type="similarity">
    <text evidence="3">Belongs to the serine/threonine dehydratase family.</text>
</comment>
<dbReference type="GO" id="GO:0004794">
    <property type="term" value="F:threonine deaminase activity"/>
    <property type="evidence" value="ECO:0007669"/>
    <property type="project" value="UniProtKB-EC"/>
</dbReference>
<dbReference type="PROSITE" id="PS51671">
    <property type="entry name" value="ACT"/>
    <property type="match status" value="1"/>
</dbReference>
<organism evidence="10 11">
    <name type="scientific">Dubosiella newyorkensis</name>
    <dbReference type="NCBI Taxonomy" id="1862672"/>
    <lineage>
        <taxon>Bacteria</taxon>
        <taxon>Bacillati</taxon>
        <taxon>Bacillota</taxon>
        <taxon>Erysipelotrichia</taxon>
        <taxon>Erysipelotrichales</taxon>
        <taxon>Erysipelotrichaceae</taxon>
        <taxon>Dubosiella</taxon>
    </lineage>
</organism>
<feature type="domain" description="ACT" evidence="9">
    <location>
        <begin position="325"/>
        <end position="401"/>
    </location>
</feature>
<comment type="caution">
    <text evidence="10">The sequence shown here is derived from an EMBL/GenBank/DDBJ whole genome shotgun (WGS) entry which is preliminary data.</text>
</comment>
<dbReference type="GeneID" id="78276099"/>
<sequence length="401" mass="43340">MLTIDKVYNANSVLKNVVRKTDLIEAKNIPCDNRIYLKTENLQLTGSFKIRGSYYKISKLSEEEKEHGIIASSAGNHAQGVALSAQRADIPCTICMPDSAPISKVEATKGYGANVVLVEGAYDDSYDKADALCKENGYTFIHPYDDEDVIAGQGTIALEILDQLDDIDAIVVPIGGGGLISGIAFTIKSLNPDIKVYGVQATKAASMYESIAQDEQLTIDSVNTFADGIAVKHPGDHTFALVKQYVDDIFTVSEDEIAAAILTLMEKQKLVVEGAGAVAVAATMFNKLPIQDKNVVCVLSGGNIDVNIIDRVMTRGLLLSGRKTSFTIALTDKPGQLLGVSKVISENGGNVVTIDYDNGDPDMDINACFLKVTVETRNHEHIEKIKHDLEAKGFKIVQERV</sequence>
<evidence type="ECO:0000256" key="7">
    <source>
        <dbReference type="ARBA" id="ARBA00025527"/>
    </source>
</evidence>